<evidence type="ECO:0000313" key="4">
    <source>
        <dbReference type="Proteomes" id="UP000280698"/>
    </source>
</evidence>
<evidence type="ECO:0000259" key="2">
    <source>
        <dbReference type="Pfam" id="PF23636"/>
    </source>
</evidence>
<evidence type="ECO:0000256" key="1">
    <source>
        <dbReference type="SAM" id="Phobius"/>
    </source>
</evidence>
<gene>
    <name evidence="3" type="ORF">EFE23_20720</name>
</gene>
<dbReference type="InterPro" id="IPR055568">
    <property type="entry name" value="DUF7144"/>
</dbReference>
<name>A0ABX9WBN0_9ACTN</name>
<accession>A0ABX9WBN0</accession>
<organism evidence="3 4">
    <name type="scientific">Micromonospora solifontis</name>
    <dbReference type="NCBI Taxonomy" id="2487138"/>
    <lineage>
        <taxon>Bacteria</taxon>
        <taxon>Bacillati</taxon>
        <taxon>Actinomycetota</taxon>
        <taxon>Actinomycetes</taxon>
        <taxon>Micromonosporales</taxon>
        <taxon>Micromonosporaceae</taxon>
        <taxon>Micromonospora</taxon>
    </lineage>
</organism>
<dbReference type="Proteomes" id="UP000280698">
    <property type="component" value="Unassembled WGS sequence"/>
</dbReference>
<sequence length="136" mass="13892">MRAPQRAGADPAGVDRPLLAGGLLVASGLVDVVAAYANTTADPFMVLTRRGVYQLDITGWAWLHVALGAAVALAGLLAVTGRRGTAATAIGCAALAVVVDVLLFPYAPVRALFVVALTGAAVRLLLRRHRAVRAGG</sequence>
<keyword evidence="1" id="KW-0812">Transmembrane</keyword>
<feature type="transmembrane region" description="Helical" evidence="1">
    <location>
        <begin position="109"/>
        <end position="126"/>
    </location>
</feature>
<keyword evidence="4" id="KW-1185">Reference proteome</keyword>
<dbReference type="EMBL" id="RJLN01000068">
    <property type="protein sequence ID" value="RNL95004.1"/>
    <property type="molecule type" value="Genomic_DNA"/>
</dbReference>
<reference evidence="3 4" key="1">
    <citation type="submission" date="2018-11" db="EMBL/GenBank/DDBJ databases">
        <title>Micromonospora sp. PPF5-17, a new actinomycetes isolated from a hot spring soil.</title>
        <authorList>
            <person name="Thawai C."/>
        </authorList>
    </citation>
    <scope>NUCLEOTIDE SEQUENCE [LARGE SCALE GENOMIC DNA]</scope>
    <source>
        <strain evidence="3 4">PPF5-17</strain>
    </source>
</reference>
<protein>
    <recommendedName>
        <fullName evidence="2">DUF7144 domain-containing protein</fullName>
    </recommendedName>
</protein>
<feature type="transmembrane region" description="Helical" evidence="1">
    <location>
        <begin position="86"/>
        <end position="103"/>
    </location>
</feature>
<comment type="caution">
    <text evidence="3">The sequence shown here is derived from an EMBL/GenBank/DDBJ whole genome shotgun (WGS) entry which is preliminary data.</text>
</comment>
<feature type="transmembrane region" description="Helical" evidence="1">
    <location>
        <begin position="61"/>
        <end position="79"/>
    </location>
</feature>
<dbReference type="Pfam" id="PF23636">
    <property type="entry name" value="DUF7144"/>
    <property type="match status" value="1"/>
</dbReference>
<keyword evidence="1" id="KW-0472">Membrane</keyword>
<dbReference type="RefSeq" id="WP_123242604.1">
    <property type="nucleotide sequence ID" value="NZ_JAAHBY010000068.1"/>
</dbReference>
<proteinExistence type="predicted"/>
<keyword evidence="1" id="KW-1133">Transmembrane helix</keyword>
<feature type="domain" description="DUF7144" evidence="2">
    <location>
        <begin position="18"/>
        <end position="129"/>
    </location>
</feature>
<evidence type="ECO:0000313" key="3">
    <source>
        <dbReference type="EMBL" id="RNL95004.1"/>
    </source>
</evidence>